<dbReference type="AlphaFoldDB" id="A0A0K2T5Q6"/>
<keyword evidence="1" id="KW-0472">Membrane</keyword>
<accession>A0A0K2T5Q6</accession>
<name>A0A0K2T5Q6_LEPSM</name>
<organism evidence="2">
    <name type="scientific">Lepeophtheirus salmonis</name>
    <name type="common">Salmon louse</name>
    <name type="synonym">Caligus salmonis</name>
    <dbReference type="NCBI Taxonomy" id="72036"/>
    <lineage>
        <taxon>Eukaryota</taxon>
        <taxon>Metazoa</taxon>
        <taxon>Ecdysozoa</taxon>
        <taxon>Arthropoda</taxon>
        <taxon>Crustacea</taxon>
        <taxon>Multicrustacea</taxon>
        <taxon>Hexanauplia</taxon>
        <taxon>Copepoda</taxon>
        <taxon>Siphonostomatoida</taxon>
        <taxon>Caligidae</taxon>
        <taxon>Lepeophtheirus</taxon>
    </lineage>
</organism>
<feature type="transmembrane region" description="Helical" evidence="1">
    <location>
        <begin position="66"/>
        <end position="84"/>
    </location>
</feature>
<evidence type="ECO:0008006" key="3">
    <source>
        <dbReference type="Google" id="ProtNLM"/>
    </source>
</evidence>
<feature type="transmembrane region" description="Helical" evidence="1">
    <location>
        <begin position="27"/>
        <end position="46"/>
    </location>
</feature>
<protein>
    <recommendedName>
        <fullName evidence="3">Transmembrane protein</fullName>
    </recommendedName>
</protein>
<proteinExistence type="predicted"/>
<sequence>MLCLGHAFVSHELKAIQVLESSQFSHVILLFLIFFILIPLYAIYYAQSSRVSVYSSSETQSICKPSAAALLLIFILIASSYWCVRACVRSDNINYIIMFVKIDLLSVINGYLFNMYIYRVHDSSTYLYNTCIQDIIINIIQKQAREELRQNDMQDDVFCFFSYFSFYNIN</sequence>
<keyword evidence="1" id="KW-0812">Transmembrane</keyword>
<keyword evidence="1" id="KW-1133">Transmembrane helix</keyword>
<reference evidence="2" key="1">
    <citation type="submission" date="2014-05" db="EMBL/GenBank/DDBJ databases">
        <authorList>
            <person name="Chronopoulou M."/>
        </authorList>
    </citation>
    <scope>NUCLEOTIDE SEQUENCE</scope>
    <source>
        <tissue evidence="2">Whole organism</tissue>
    </source>
</reference>
<evidence type="ECO:0000256" key="1">
    <source>
        <dbReference type="SAM" id="Phobius"/>
    </source>
</evidence>
<evidence type="ECO:0000313" key="2">
    <source>
        <dbReference type="EMBL" id="CDW21348.1"/>
    </source>
</evidence>
<dbReference type="EMBL" id="HACA01003987">
    <property type="protein sequence ID" value="CDW21348.1"/>
    <property type="molecule type" value="Transcribed_RNA"/>
</dbReference>
<feature type="transmembrane region" description="Helical" evidence="1">
    <location>
        <begin position="96"/>
        <end position="118"/>
    </location>
</feature>